<evidence type="ECO:0000256" key="3">
    <source>
        <dbReference type="ARBA" id="ARBA00022964"/>
    </source>
</evidence>
<comment type="cofactor">
    <cofactor evidence="1">
        <name>L-ascorbate</name>
        <dbReference type="ChEBI" id="CHEBI:38290"/>
    </cofactor>
</comment>
<dbReference type="RefSeq" id="WP_091020582.1">
    <property type="nucleotide sequence ID" value="NZ_CP041744.1"/>
</dbReference>
<feature type="domain" description="Prolyl 4-hydroxylase alpha subunit" evidence="6">
    <location>
        <begin position="102"/>
        <end position="266"/>
    </location>
</feature>
<keyword evidence="5" id="KW-0408">Iron</keyword>
<accession>A0A1I3WBQ1</accession>
<keyword evidence="2" id="KW-0479">Metal-binding</keyword>
<evidence type="ECO:0000256" key="4">
    <source>
        <dbReference type="ARBA" id="ARBA00023002"/>
    </source>
</evidence>
<keyword evidence="3" id="KW-0223">Dioxygenase</keyword>
<sequence>MKPFSFDADLCTSIRSKLKAGMDYSEAVIDLAIEHGFSFPIAYRIVESALRECSPDGILFDPVYYPDSKEMMVRSPDYVDYGPSREFLTDEGVTLIAEWASPRVILLSNFLSSDQCLALINCAISKGPTVEERHALGNLNVVHFPSGSDLLVDRAVARVSRAFDWPMENLEIPKILHYRPGGYITHHSEYFKTNEVNQRIANCIIYLNEPKSGGATILSNLGLRVHPRLGGLLFFGYPEPVPNSGTMHAGEPVSEGEKWLLTIVFRQSPVDHHVEACELGLSRE</sequence>
<dbReference type="Gene3D" id="2.60.120.620">
    <property type="entry name" value="q2cbj1_9rhob like domain"/>
    <property type="match status" value="1"/>
</dbReference>
<evidence type="ECO:0000256" key="1">
    <source>
        <dbReference type="ARBA" id="ARBA00001961"/>
    </source>
</evidence>
<evidence type="ECO:0000313" key="7">
    <source>
        <dbReference type="EMBL" id="SFK04613.1"/>
    </source>
</evidence>
<evidence type="ECO:0000256" key="5">
    <source>
        <dbReference type="ARBA" id="ARBA00023004"/>
    </source>
</evidence>
<name>A0A1I3WBQ1_9BURK</name>
<dbReference type="Pfam" id="PF13640">
    <property type="entry name" value="2OG-FeII_Oxy_3"/>
    <property type="match status" value="1"/>
</dbReference>
<keyword evidence="8" id="KW-1185">Reference proteome</keyword>
<dbReference type="GO" id="GO:0005506">
    <property type="term" value="F:iron ion binding"/>
    <property type="evidence" value="ECO:0007669"/>
    <property type="project" value="InterPro"/>
</dbReference>
<dbReference type="InterPro" id="IPR044862">
    <property type="entry name" value="Pro_4_hyd_alph_FE2OG_OXY"/>
</dbReference>
<dbReference type="InterPro" id="IPR006620">
    <property type="entry name" value="Pro_4_hyd_alph"/>
</dbReference>
<dbReference type="STRING" id="420953.SAMN05192543_11743"/>
<evidence type="ECO:0000313" key="8">
    <source>
        <dbReference type="Proteomes" id="UP000199548"/>
    </source>
</evidence>
<evidence type="ECO:0000256" key="2">
    <source>
        <dbReference type="ARBA" id="ARBA00022723"/>
    </source>
</evidence>
<dbReference type="GO" id="GO:0004656">
    <property type="term" value="F:procollagen-proline 4-dioxygenase activity"/>
    <property type="evidence" value="ECO:0007669"/>
    <property type="project" value="TreeGrafter"/>
</dbReference>
<gene>
    <name evidence="7" type="ORF">SAMN05192543_11743</name>
</gene>
<organism evidence="7 8">
    <name type="scientific">Paraburkholderia megapolitana</name>
    <dbReference type="NCBI Taxonomy" id="420953"/>
    <lineage>
        <taxon>Bacteria</taxon>
        <taxon>Pseudomonadati</taxon>
        <taxon>Pseudomonadota</taxon>
        <taxon>Betaproteobacteria</taxon>
        <taxon>Burkholderiales</taxon>
        <taxon>Burkholderiaceae</taxon>
        <taxon>Paraburkholderia</taxon>
    </lineage>
</organism>
<evidence type="ECO:0000259" key="6">
    <source>
        <dbReference type="SMART" id="SM00702"/>
    </source>
</evidence>
<dbReference type="SMART" id="SM00702">
    <property type="entry name" value="P4Hc"/>
    <property type="match status" value="1"/>
</dbReference>
<reference evidence="7 8" key="1">
    <citation type="submission" date="2016-10" db="EMBL/GenBank/DDBJ databases">
        <authorList>
            <person name="de Groot N.N."/>
        </authorList>
    </citation>
    <scope>NUCLEOTIDE SEQUENCE [LARGE SCALE GENOMIC DNA]</scope>
    <source>
        <strain evidence="7 8">LMG 23650</strain>
    </source>
</reference>
<dbReference type="AlphaFoldDB" id="A0A1I3WBQ1"/>
<dbReference type="InterPro" id="IPR045054">
    <property type="entry name" value="P4HA-like"/>
</dbReference>
<dbReference type="PANTHER" id="PTHR10869">
    <property type="entry name" value="PROLYL 4-HYDROXYLASE ALPHA SUBUNIT"/>
    <property type="match status" value="1"/>
</dbReference>
<keyword evidence="4" id="KW-0560">Oxidoreductase</keyword>
<dbReference type="OrthoDB" id="269774at2"/>
<dbReference type="Proteomes" id="UP000199548">
    <property type="component" value="Unassembled WGS sequence"/>
</dbReference>
<dbReference type="PANTHER" id="PTHR10869:SF246">
    <property type="entry name" value="TRANSMEMBRANE PROLYL 4-HYDROXYLASE"/>
    <property type="match status" value="1"/>
</dbReference>
<dbReference type="GO" id="GO:0031418">
    <property type="term" value="F:L-ascorbic acid binding"/>
    <property type="evidence" value="ECO:0007669"/>
    <property type="project" value="InterPro"/>
</dbReference>
<dbReference type="EMBL" id="FOQU01000017">
    <property type="protein sequence ID" value="SFK04613.1"/>
    <property type="molecule type" value="Genomic_DNA"/>
</dbReference>
<proteinExistence type="predicted"/>
<protein>
    <submittedName>
        <fullName evidence="7">Prolyl 4-hydroxylase</fullName>
    </submittedName>
</protein>